<organism evidence="1 2">
    <name type="scientific">Streptomyces bingchenggensis (strain BCW-1)</name>
    <dbReference type="NCBI Taxonomy" id="749414"/>
    <lineage>
        <taxon>Bacteria</taxon>
        <taxon>Bacillati</taxon>
        <taxon>Actinomycetota</taxon>
        <taxon>Actinomycetes</taxon>
        <taxon>Kitasatosporales</taxon>
        <taxon>Streptomycetaceae</taxon>
        <taxon>Streptomyces</taxon>
    </lineage>
</organism>
<dbReference type="STRING" id="749414.SBI_05555"/>
<accession>D7CAV8</accession>
<dbReference type="SUPFAM" id="SSF48452">
    <property type="entry name" value="TPR-like"/>
    <property type="match status" value="1"/>
</dbReference>
<dbReference type="Proteomes" id="UP000000377">
    <property type="component" value="Chromosome"/>
</dbReference>
<dbReference type="EMBL" id="CP002047">
    <property type="protein sequence ID" value="ADI08675.1"/>
    <property type="molecule type" value="Genomic_DNA"/>
</dbReference>
<dbReference type="eggNOG" id="COG0457">
    <property type="taxonomic scope" value="Bacteria"/>
</dbReference>
<reference evidence="1 2" key="1">
    <citation type="journal article" date="2010" name="J. Bacteriol.">
        <title>Genome sequence of the milbemycin-producing bacterium Streptomyces bingchenggensis.</title>
        <authorList>
            <person name="Wang X.J."/>
            <person name="Yan Y.J."/>
            <person name="Zhang B."/>
            <person name="An J."/>
            <person name="Wang J.J."/>
            <person name="Tian J."/>
            <person name="Jiang L."/>
            <person name="Chen Y.H."/>
            <person name="Huang S.X."/>
            <person name="Yin M."/>
            <person name="Zhang J."/>
            <person name="Gao A.L."/>
            <person name="Liu C.X."/>
            <person name="Zhu Z.X."/>
            <person name="Xiang W.S."/>
        </authorList>
    </citation>
    <scope>NUCLEOTIDE SEQUENCE [LARGE SCALE GENOMIC DNA]</scope>
    <source>
        <strain evidence="1 2">BCW-1</strain>
    </source>
</reference>
<keyword evidence="2" id="KW-1185">Reference proteome</keyword>
<sequence>MTGRQPNEALARLLYEARWETNRQFAAAVNRVGAEMGLTLHYDGSAVTHWLKGITPQKKARLAVLEALSRRLGRPVTSAEAGFAAPLLVEPEAPDDSTTDPFESLIDTGRADMDPSRRAVLATSLYAAALPVPVYADLTKRLHHQSAGRLSRIGAGEVATVRTMTERIADILDELGGAHARPMAAAFLVNSVAPWLKAGASEAVRSDMLSAASDLVYLTGWIAMFEKEHGLGQRYYVKALELAAAAQDHITYCRTLRGMALQAANLKHSRKALELADSAAEAAPTAGPRLRAFLTGQQAHGSALVKDRRQAFARLADTEGALSKADNRRDAVGGYDQAAYHFHVSSVLYALGDVPGSVKAMRESNRVRPPVERQGRAHANGLLAQRQLEMGHLEAACATWNTFLDDYERLSSARADEHFSTMRRCLRPHRANRHVRDLTGRAQEIVRRKVLA</sequence>
<evidence type="ECO:0000313" key="2">
    <source>
        <dbReference type="Proteomes" id="UP000000377"/>
    </source>
</evidence>
<dbReference type="KEGG" id="sbh:SBI_05555"/>
<dbReference type="RefSeq" id="WP_014178139.1">
    <property type="nucleotide sequence ID" value="NC_016582.1"/>
</dbReference>
<gene>
    <name evidence="1" type="ordered locus">SBI_05555</name>
</gene>
<name>D7CAV8_STRBB</name>
<dbReference type="PATRIC" id="fig|749414.3.peg.5734"/>
<protein>
    <submittedName>
        <fullName evidence="1">Regulatory protein</fullName>
    </submittedName>
</protein>
<dbReference type="HOGENOM" id="CLU_029927_4_0_11"/>
<dbReference type="InterPro" id="IPR011990">
    <property type="entry name" value="TPR-like_helical_dom_sf"/>
</dbReference>
<evidence type="ECO:0000313" key="1">
    <source>
        <dbReference type="EMBL" id="ADI08675.1"/>
    </source>
</evidence>
<dbReference type="AlphaFoldDB" id="D7CAV8"/>
<proteinExistence type="predicted"/>